<protein>
    <submittedName>
        <fullName evidence="2">Uncharacterized protein</fullName>
    </submittedName>
</protein>
<dbReference type="VEuPathDB" id="FungiDB:PADG_03257"/>
<comment type="caution">
    <text evidence="2">The sequence shown here is derived from an EMBL/GenBank/DDBJ whole genome shotgun (WGS) entry which is preliminary data.</text>
</comment>
<accession>A0A1D2J888</accession>
<sequence length="121" mass="13202">MSLISKYNPERREVLPRPDASGLSGHEEMYGANRARDHDCWMPTSNQTDNTHRQDSSNNIDTQESAVGETLPGEMTEAVASTPTTISVRVLLRSALLARQAAARQRSSVAAQQQILAQPGV</sequence>
<dbReference type="Proteomes" id="UP000242814">
    <property type="component" value="Unassembled WGS sequence"/>
</dbReference>
<dbReference type="EMBL" id="LZYO01000315">
    <property type="protein sequence ID" value="ODH19225.1"/>
    <property type="molecule type" value="Genomic_DNA"/>
</dbReference>
<proteinExistence type="predicted"/>
<organism evidence="2 3">
    <name type="scientific">Paracoccidioides brasiliensis</name>
    <dbReference type="NCBI Taxonomy" id="121759"/>
    <lineage>
        <taxon>Eukaryota</taxon>
        <taxon>Fungi</taxon>
        <taxon>Dikarya</taxon>
        <taxon>Ascomycota</taxon>
        <taxon>Pezizomycotina</taxon>
        <taxon>Eurotiomycetes</taxon>
        <taxon>Eurotiomycetidae</taxon>
        <taxon>Onygenales</taxon>
        <taxon>Ajellomycetaceae</taxon>
        <taxon>Paracoccidioides</taxon>
    </lineage>
</organism>
<feature type="region of interest" description="Disordered" evidence="1">
    <location>
        <begin position="1"/>
        <end position="59"/>
    </location>
</feature>
<name>A0A1D2J888_PARBR</name>
<evidence type="ECO:0000313" key="3">
    <source>
        <dbReference type="Proteomes" id="UP000242814"/>
    </source>
</evidence>
<evidence type="ECO:0000256" key="1">
    <source>
        <dbReference type="SAM" id="MobiDB-lite"/>
    </source>
</evidence>
<gene>
    <name evidence="2" type="ORF">ACO22_06170</name>
</gene>
<evidence type="ECO:0000313" key="2">
    <source>
        <dbReference type="EMBL" id="ODH19225.1"/>
    </source>
</evidence>
<dbReference type="AlphaFoldDB" id="A0A1D2J888"/>
<feature type="compositionally biased region" description="Basic and acidic residues" evidence="1">
    <location>
        <begin position="25"/>
        <end position="40"/>
    </location>
</feature>
<reference evidence="2 3" key="1">
    <citation type="submission" date="2016-06" db="EMBL/GenBank/DDBJ databases">
        <authorList>
            <person name="Kjaerup R.B."/>
            <person name="Dalgaard T.S."/>
            <person name="Juul-Madsen H.R."/>
        </authorList>
    </citation>
    <scope>NUCLEOTIDE SEQUENCE [LARGE SCALE GENOMIC DNA]</scope>
    <source>
        <strain evidence="2 3">Pb300</strain>
    </source>
</reference>